<evidence type="ECO:0000256" key="4">
    <source>
        <dbReference type="ARBA" id="ARBA00023136"/>
    </source>
</evidence>
<dbReference type="SUPFAM" id="SSF103473">
    <property type="entry name" value="MFS general substrate transporter"/>
    <property type="match status" value="1"/>
</dbReference>
<feature type="transmembrane region" description="Helical" evidence="5">
    <location>
        <begin position="21"/>
        <end position="39"/>
    </location>
</feature>
<comment type="subcellular location">
    <subcellularLocation>
        <location evidence="1">Membrane</location>
        <topology evidence="1">Multi-pass membrane protein</topology>
    </subcellularLocation>
</comment>
<dbReference type="Pfam" id="PF07690">
    <property type="entry name" value="MFS_1"/>
    <property type="match status" value="1"/>
</dbReference>
<dbReference type="InterPro" id="IPR020846">
    <property type="entry name" value="MFS_dom"/>
</dbReference>
<name>A0ABQ9NQ52_9PEZI</name>
<gene>
    <name evidence="7" type="ORF">H2201_006483</name>
</gene>
<keyword evidence="4 5" id="KW-0472">Membrane</keyword>
<dbReference type="Gene3D" id="1.20.1720.10">
    <property type="entry name" value="Multidrug resistance protein D"/>
    <property type="match status" value="1"/>
</dbReference>
<organism evidence="7 8">
    <name type="scientific">Coniosporium apollinis</name>
    <dbReference type="NCBI Taxonomy" id="61459"/>
    <lineage>
        <taxon>Eukaryota</taxon>
        <taxon>Fungi</taxon>
        <taxon>Dikarya</taxon>
        <taxon>Ascomycota</taxon>
        <taxon>Pezizomycotina</taxon>
        <taxon>Dothideomycetes</taxon>
        <taxon>Dothideomycetes incertae sedis</taxon>
        <taxon>Coniosporium</taxon>
    </lineage>
</organism>
<evidence type="ECO:0000256" key="5">
    <source>
        <dbReference type="SAM" id="Phobius"/>
    </source>
</evidence>
<evidence type="ECO:0000313" key="7">
    <source>
        <dbReference type="EMBL" id="KAJ9661452.1"/>
    </source>
</evidence>
<sequence>MDGLPVLQPLNWTSKKKVITTVLYAFTTMGATWASAVYAPGIDLIAEEFDVSLETSTHGVSLMLFGFGIGPLLRAPLSEVYGRRPAVLMPCFVSAIFAFGAATAKDVQTVLITRFFAGLFGSAPITNTGGYWEIFSPHRAVA</sequence>
<accession>A0ABQ9NQ52</accession>
<proteinExistence type="predicted"/>
<dbReference type="EMBL" id="JAPDRL010000057">
    <property type="protein sequence ID" value="KAJ9661452.1"/>
    <property type="molecule type" value="Genomic_DNA"/>
</dbReference>
<evidence type="ECO:0000256" key="2">
    <source>
        <dbReference type="ARBA" id="ARBA00022692"/>
    </source>
</evidence>
<feature type="transmembrane region" description="Helical" evidence="5">
    <location>
        <begin position="86"/>
        <end position="104"/>
    </location>
</feature>
<dbReference type="PANTHER" id="PTHR23502">
    <property type="entry name" value="MAJOR FACILITATOR SUPERFAMILY"/>
    <property type="match status" value="1"/>
</dbReference>
<dbReference type="InterPro" id="IPR011701">
    <property type="entry name" value="MFS"/>
</dbReference>
<reference evidence="7" key="1">
    <citation type="submission" date="2022-10" db="EMBL/GenBank/DDBJ databases">
        <title>Culturing micro-colonial fungi from biological soil crusts in the Mojave desert and describing Neophaeococcomyces mojavensis, and introducing the new genera and species Taxawa tesnikishii.</title>
        <authorList>
            <person name="Kurbessoian T."/>
            <person name="Stajich J.E."/>
        </authorList>
    </citation>
    <scope>NUCLEOTIDE SEQUENCE</scope>
    <source>
        <strain evidence="7">TK_1</strain>
    </source>
</reference>
<dbReference type="PROSITE" id="PS50850">
    <property type="entry name" value="MFS"/>
    <property type="match status" value="1"/>
</dbReference>
<keyword evidence="2 5" id="KW-0812">Transmembrane</keyword>
<keyword evidence="3 5" id="KW-1133">Transmembrane helix</keyword>
<dbReference type="Proteomes" id="UP001172684">
    <property type="component" value="Unassembled WGS sequence"/>
</dbReference>
<dbReference type="PANTHER" id="PTHR23502:SF59">
    <property type="entry name" value="MULTIDRUG TRANSPORTER, PUTATIVE (AFU_ORTHOLOGUE AFUA_1G10370)-RELATED"/>
    <property type="match status" value="1"/>
</dbReference>
<protein>
    <recommendedName>
        <fullName evidence="6">Major facilitator superfamily (MFS) profile domain-containing protein</fullName>
    </recommendedName>
</protein>
<evidence type="ECO:0000256" key="3">
    <source>
        <dbReference type="ARBA" id="ARBA00022989"/>
    </source>
</evidence>
<keyword evidence="8" id="KW-1185">Reference proteome</keyword>
<evidence type="ECO:0000256" key="1">
    <source>
        <dbReference type="ARBA" id="ARBA00004141"/>
    </source>
</evidence>
<comment type="caution">
    <text evidence="7">The sequence shown here is derived from an EMBL/GenBank/DDBJ whole genome shotgun (WGS) entry which is preliminary data.</text>
</comment>
<dbReference type="InterPro" id="IPR036259">
    <property type="entry name" value="MFS_trans_sf"/>
</dbReference>
<feature type="domain" description="Major facilitator superfamily (MFS) profile" evidence="6">
    <location>
        <begin position="20"/>
        <end position="142"/>
    </location>
</feature>
<evidence type="ECO:0000259" key="6">
    <source>
        <dbReference type="PROSITE" id="PS50850"/>
    </source>
</evidence>
<evidence type="ECO:0000313" key="8">
    <source>
        <dbReference type="Proteomes" id="UP001172684"/>
    </source>
</evidence>